<dbReference type="KEGG" id="adl:AURDEDRAFT_175551"/>
<name>J0CX86_AURST</name>
<accession>J0CX86</accession>
<feature type="compositionally biased region" description="Basic and acidic residues" evidence="1">
    <location>
        <begin position="28"/>
        <end position="40"/>
    </location>
</feature>
<feature type="region of interest" description="Disordered" evidence="1">
    <location>
        <begin position="20"/>
        <end position="41"/>
    </location>
</feature>
<dbReference type="InterPro" id="IPR022057">
    <property type="entry name" value="Chs7"/>
</dbReference>
<dbReference type="AlphaFoldDB" id="J0CX86"/>
<gene>
    <name evidence="2" type="ORF">AURDEDRAFT_175551</name>
</gene>
<reference evidence="3" key="1">
    <citation type="journal article" date="2012" name="Science">
        <title>The Paleozoic origin of enzymatic lignin decomposition reconstructed from 31 fungal genomes.</title>
        <authorList>
            <person name="Floudas D."/>
            <person name="Binder M."/>
            <person name="Riley R."/>
            <person name="Barry K."/>
            <person name="Blanchette R.A."/>
            <person name="Henrissat B."/>
            <person name="Martinez A.T."/>
            <person name="Otillar R."/>
            <person name="Spatafora J.W."/>
            <person name="Yadav J.S."/>
            <person name="Aerts A."/>
            <person name="Benoit I."/>
            <person name="Boyd A."/>
            <person name="Carlson A."/>
            <person name="Copeland A."/>
            <person name="Coutinho P.M."/>
            <person name="de Vries R.P."/>
            <person name="Ferreira P."/>
            <person name="Findley K."/>
            <person name="Foster B."/>
            <person name="Gaskell J."/>
            <person name="Glotzer D."/>
            <person name="Gorecki P."/>
            <person name="Heitman J."/>
            <person name="Hesse C."/>
            <person name="Hori C."/>
            <person name="Igarashi K."/>
            <person name="Jurgens J.A."/>
            <person name="Kallen N."/>
            <person name="Kersten P."/>
            <person name="Kohler A."/>
            <person name="Kuees U."/>
            <person name="Kumar T.K.A."/>
            <person name="Kuo A."/>
            <person name="LaButti K."/>
            <person name="Larrondo L.F."/>
            <person name="Lindquist E."/>
            <person name="Ling A."/>
            <person name="Lombard V."/>
            <person name="Lucas S."/>
            <person name="Lundell T."/>
            <person name="Martin R."/>
            <person name="McLaughlin D.J."/>
            <person name="Morgenstern I."/>
            <person name="Morin E."/>
            <person name="Murat C."/>
            <person name="Nagy L.G."/>
            <person name="Nolan M."/>
            <person name="Ohm R.A."/>
            <person name="Patyshakuliyeva A."/>
            <person name="Rokas A."/>
            <person name="Ruiz-Duenas F.J."/>
            <person name="Sabat G."/>
            <person name="Salamov A."/>
            <person name="Samejima M."/>
            <person name="Schmutz J."/>
            <person name="Slot J.C."/>
            <person name="St John F."/>
            <person name="Stenlid J."/>
            <person name="Sun H."/>
            <person name="Sun S."/>
            <person name="Syed K."/>
            <person name="Tsang A."/>
            <person name="Wiebenga A."/>
            <person name="Young D."/>
            <person name="Pisabarro A."/>
            <person name="Eastwood D.C."/>
            <person name="Martin F."/>
            <person name="Cullen D."/>
            <person name="Grigoriev I.V."/>
            <person name="Hibbett D.S."/>
        </authorList>
    </citation>
    <scope>NUCLEOTIDE SEQUENCE [LARGE SCALE GENOMIC DNA]</scope>
    <source>
        <strain evidence="3">TFB10046</strain>
    </source>
</reference>
<dbReference type="Pfam" id="PF12271">
    <property type="entry name" value="Chs7"/>
    <property type="match status" value="1"/>
</dbReference>
<evidence type="ECO:0000256" key="1">
    <source>
        <dbReference type="SAM" id="MobiDB-lite"/>
    </source>
</evidence>
<evidence type="ECO:0000313" key="2">
    <source>
        <dbReference type="EMBL" id="EJD35347.1"/>
    </source>
</evidence>
<dbReference type="EMBL" id="JH687893">
    <property type="protein sequence ID" value="EJD35347.1"/>
    <property type="molecule type" value="Genomic_DNA"/>
</dbReference>
<dbReference type="InParanoid" id="J0CX86"/>
<sequence>MVPRRRRVVRALAARRVPPLEGDLQGASRREPRVVPRADPRSAPVPLARFLSHPSHVPHLQGTDAVVDGSFVATLLETLSVAFLYGAWRSITEEDWSDDLFYGN</sequence>
<protein>
    <submittedName>
        <fullName evidence="2">Uncharacterized protein</fullName>
    </submittedName>
</protein>
<proteinExistence type="predicted"/>
<keyword evidence="3" id="KW-1185">Reference proteome</keyword>
<evidence type="ECO:0000313" key="3">
    <source>
        <dbReference type="Proteomes" id="UP000006514"/>
    </source>
</evidence>
<organism evidence="2 3">
    <name type="scientific">Auricularia subglabra (strain TFB-10046 / SS5)</name>
    <name type="common">White-rot fungus</name>
    <name type="synonym">Auricularia delicata (strain TFB10046)</name>
    <dbReference type="NCBI Taxonomy" id="717982"/>
    <lineage>
        <taxon>Eukaryota</taxon>
        <taxon>Fungi</taxon>
        <taxon>Dikarya</taxon>
        <taxon>Basidiomycota</taxon>
        <taxon>Agaricomycotina</taxon>
        <taxon>Agaricomycetes</taxon>
        <taxon>Auriculariales</taxon>
        <taxon>Auriculariaceae</taxon>
        <taxon>Auricularia</taxon>
    </lineage>
</organism>
<dbReference type="Proteomes" id="UP000006514">
    <property type="component" value="Unassembled WGS sequence"/>
</dbReference>